<name>A0ABS4F7K4_9BACL</name>
<organism evidence="9 10">
    <name type="scientific">Paenibacillus lactis</name>
    <dbReference type="NCBI Taxonomy" id="228574"/>
    <lineage>
        <taxon>Bacteria</taxon>
        <taxon>Bacillati</taxon>
        <taxon>Bacillota</taxon>
        <taxon>Bacilli</taxon>
        <taxon>Bacillales</taxon>
        <taxon>Paenibacillaceae</taxon>
        <taxon>Paenibacillus</taxon>
    </lineage>
</organism>
<dbReference type="InterPro" id="IPR036837">
    <property type="entry name" value="Cation_efflux_CTD_sf"/>
</dbReference>
<dbReference type="EMBL" id="JAGGKI010000003">
    <property type="protein sequence ID" value="MBP1892239.1"/>
    <property type="molecule type" value="Genomic_DNA"/>
</dbReference>
<dbReference type="InterPro" id="IPR027469">
    <property type="entry name" value="Cation_efflux_TMD_sf"/>
</dbReference>
<dbReference type="RefSeq" id="WP_210094400.1">
    <property type="nucleotide sequence ID" value="NZ_BOSA01000002.1"/>
</dbReference>
<feature type="transmembrane region" description="Helical" evidence="6">
    <location>
        <begin position="117"/>
        <end position="135"/>
    </location>
</feature>
<sequence>MKNLWQLIKKGNTSSAIASLGNTGLAIIKAIAASVSGSGTMFASAMHSVADAVNQGFVFVGSVLAERKPTKKFPTGFGRVINLVCMVAVIVVTIMAYETIHKGYKLLKHPEEATSFWLNFIVLAIAVLIDGGILMKAMKEILKETRTEAAGLGMFPAAFKNAGKAAPPTRLVFYEDIVATLGALFALIAIVFAHFMDFLILDGIATILIGCLMIGVAFKVGYDNMVGLIGVSAPKDVEEKISRIILADPDVRDINRLRIVQEGRSYHVEAYIELRQGMSLAEASVSKMRVNSLLLQNPDISDVTLGILEDDNIRVWSPSADLGSEPQKP</sequence>
<dbReference type="Proteomes" id="UP000706926">
    <property type="component" value="Unassembled WGS sequence"/>
</dbReference>
<evidence type="ECO:0000259" key="7">
    <source>
        <dbReference type="Pfam" id="PF01545"/>
    </source>
</evidence>
<keyword evidence="5 6" id="KW-0472">Membrane</keyword>
<dbReference type="PANTHER" id="PTHR13414:SF9">
    <property type="entry name" value="PROTON-COUPLED ZINC ANTIPORTER SLC30A9, MITOCHONDRIAL"/>
    <property type="match status" value="1"/>
</dbReference>
<dbReference type="InterPro" id="IPR002524">
    <property type="entry name" value="Cation_efflux"/>
</dbReference>
<comment type="caution">
    <text evidence="9">The sequence shown here is derived from an EMBL/GenBank/DDBJ whole genome shotgun (WGS) entry which is preliminary data.</text>
</comment>
<dbReference type="SUPFAM" id="SSF160240">
    <property type="entry name" value="Cation efflux protein cytoplasmic domain-like"/>
    <property type="match status" value="1"/>
</dbReference>
<evidence type="ECO:0000259" key="8">
    <source>
        <dbReference type="Pfam" id="PF16916"/>
    </source>
</evidence>
<evidence type="ECO:0000256" key="6">
    <source>
        <dbReference type="SAM" id="Phobius"/>
    </source>
</evidence>
<keyword evidence="3 6" id="KW-0812">Transmembrane</keyword>
<keyword evidence="10" id="KW-1185">Reference proteome</keyword>
<evidence type="ECO:0000313" key="10">
    <source>
        <dbReference type="Proteomes" id="UP000706926"/>
    </source>
</evidence>
<evidence type="ECO:0000256" key="1">
    <source>
        <dbReference type="ARBA" id="ARBA00004141"/>
    </source>
</evidence>
<evidence type="ECO:0000256" key="3">
    <source>
        <dbReference type="ARBA" id="ARBA00022692"/>
    </source>
</evidence>
<reference evidence="9 10" key="1">
    <citation type="submission" date="2021-03" db="EMBL/GenBank/DDBJ databases">
        <title>Genomic Encyclopedia of Type Strains, Phase IV (KMG-IV): sequencing the most valuable type-strain genomes for metagenomic binning, comparative biology and taxonomic classification.</title>
        <authorList>
            <person name="Goeker M."/>
        </authorList>
    </citation>
    <scope>NUCLEOTIDE SEQUENCE [LARGE SCALE GENOMIC DNA]</scope>
    <source>
        <strain evidence="9 10">DSM 15596</strain>
    </source>
</reference>
<comment type="subcellular location">
    <subcellularLocation>
        <location evidence="1">Membrane</location>
        <topology evidence="1">Multi-pass membrane protein</topology>
    </subcellularLocation>
</comment>
<keyword evidence="4 6" id="KW-1133">Transmembrane helix</keyword>
<proteinExistence type="predicted"/>
<feature type="transmembrane region" description="Helical" evidence="6">
    <location>
        <begin position="171"/>
        <end position="192"/>
    </location>
</feature>
<dbReference type="InterPro" id="IPR058533">
    <property type="entry name" value="Cation_efflux_TM"/>
</dbReference>
<dbReference type="NCBIfam" id="TIGR01297">
    <property type="entry name" value="CDF"/>
    <property type="match status" value="1"/>
</dbReference>
<dbReference type="PANTHER" id="PTHR13414">
    <property type="entry name" value="HUEL-CATION TRANSPORTER"/>
    <property type="match status" value="1"/>
</dbReference>
<dbReference type="GeneID" id="95403348"/>
<dbReference type="InterPro" id="IPR040177">
    <property type="entry name" value="SLC30A9"/>
</dbReference>
<feature type="domain" description="Cation efflux protein cytoplasmic" evidence="8">
    <location>
        <begin position="234"/>
        <end position="304"/>
    </location>
</feature>
<evidence type="ECO:0000313" key="9">
    <source>
        <dbReference type="EMBL" id="MBP1892239.1"/>
    </source>
</evidence>
<evidence type="ECO:0000256" key="4">
    <source>
        <dbReference type="ARBA" id="ARBA00022989"/>
    </source>
</evidence>
<feature type="domain" description="Cation efflux protein transmembrane" evidence="7">
    <location>
        <begin position="17"/>
        <end position="228"/>
    </location>
</feature>
<evidence type="ECO:0000256" key="2">
    <source>
        <dbReference type="ARBA" id="ARBA00022448"/>
    </source>
</evidence>
<dbReference type="Gene3D" id="1.20.1510.10">
    <property type="entry name" value="Cation efflux protein transmembrane domain"/>
    <property type="match status" value="1"/>
</dbReference>
<feature type="transmembrane region" description="Helical" evidence="6">
    <location>
        <begin position="77"/>
        <end position="97"/>
    </location>
</feature>
<dbReference type="Gene3D" id="3.30.70.1350">
    <property type="entry name" value="Cation efflux protein, cytoplasmic domain"/>
    <property type="match status" value="1"/>
</dbReference>
<dbReference type="SUPFAM" id="SSF161111">
    <property type="entry name" value="Cation efflux protein transmembrane domain-like"/>
    <property type="match status" value="1"/>
</dbReference>
<protein>
    <submittedName>
        <fullName evidence="9">Cation diffusion facilitator family transporter</fullName>
    </submittedName>
</protein>
<dbReference type="Pfam" id="PF16916">
    <property type="entry name" value="ZT_dimer"/>
    <property type="match status" value="1"/>
</dbReference>
<dbReference type="Pfam" id="PF01545">
    <property type="entry name" value="Cation_efflux"/>
    <property type="match status" value="1"/>
</dbReference>
<accession>A0ABS4F7K4</accession>
<feature type="transmembrane region" description="Helical" evidence="6">
    <location>
        <begin position="198"/>
        <end position="218"/>
    </location>
</feature>
<evidence type="ECO:0000256" key="5">
    <source>
        <dbReference type="ARBA" id="ARBA00023136"/>
    </source>
</evidence>
<dbReference type="InterPro" id="IPR027470">
    <property type="entry name" value="Cation_efflux_CTD"/>
</dbReference>
<gene>
    <name evidence="9" type="ORF">J2Z18_001315</name>
</gene>
<keyword evidence="2" id="KW-0813">Transport</keyword>